<proteinExistence type="predicted"/>
<dbReference type="Proteomes" id="UP001500556">
    <property type="component" value="Unassembled WGS sequence"/>
</dbReference>
<name>A0ABP8XS30_9MICO</name>
<evidence type="ECO:0000313" key="2">
    <source>
        <dbReference type="EMBL" id="GAA4713592.1"/>
    </source>
</evidence>
<feature type="compositionally biased region" description="Basic residues" evidence="1">
    <location>
        <begin position="1"/>
        <end position="10"/>
    </location>
</feature>
<accession>A0ABP8XS30</accession>
<sequence length="51" mass="5668">MAKNTGRGHRNGAVSGRSEFKVGNTWFKRDTSTGRILNGSPNQHKGVRNER</sequence>
<feature type="compositionally biased region" description="Polar residues" evidence="1">
    <location>
        <begin position="33"/>
        <end position="43"/>
    </location>
</feature>
<gene>
    <name evidence="2" type="ORF">GCM10025782_07280</name>
</gene>
<dbReference type="EMBL" id="BAABLO010000001">
    <property type="protein sequence ID" value="GAA4713592.1"/>
    <property type="molecule type" value="Genomic_DNA"/>
</dbReference>
<feature type="region of interest" description="Disordered" evidence="1">
    <location>
        <begin position="1"/>
        <end position="51"/>
    </location>
</feature>
<dbReference type="RefSeq" id="WP_345501428.1">
    <property type="nucleotide sequence ID" value="NZ_BAABLO010000001.1"/>
</dbReference>
<keyword evidence="3" id="KW-1185">Reference proteome</keyword>
<comment type="caution">
    <text evidence="2">The sequence shown here is derived from an EMBL/GenBank/DDBJ whole genome shotgun (WGS) entry which is preliminary data.</text>
</comment>
<evidence type="ECO:0000313" key="3">
    <source>
        <dbReference type="Proteomes" id="UP001500556"/>
    </source>
</evidence>
<organism evidence="2 3">
    <name type="scientific">Pedococcus ginsenosidimutans</name>
    <dbReference type="NCBI Taxonomy" id="490570"/>
    <lineage>
        <taxon>Bacteria</taxon>
        <taxon>Bacillati</taxon>
        <taxon>Actinomycetota</taxon>
        <taxon>Actinomycetes</taxon>
        <taxon>Micrococcales</taxon>
        <taxon>Intrasporangiaceae</taxon>
        <taxon>Pedococcus</taxon>
    </lineage>
</organism>
<protein>
    <submittedName>
        <fullName evidence="2">Uncharacterized protein</fullName>
    </submittedName>
</protein>
<reference evidence="3" key="1">
    <citation type="journal article" date="2019" name="Int. J. Syst. Evol. Microbiol.">
        <title>The Global Catalogue of Microorganisms (GCM) 10K type strain sequencing project: providing services to taxonomists for standard genome sequencing and annotation.</title>
        <authorList>
            <consortium name="The Broad Institute Genomics Platform"/>
            <consortium name="The Broad Institute Genome Sequencing Center for Infectious Disease"/>
            <person name="Wu L."/>
            <person name="Ma J."/>
        </authorList>
    </citation>
    <scope>NUCLEOTIDE SEQUENCE [LARGE SCALE GENOMIC DNA]</scope>
    <source>
        <strain evidence="3">JCM 18961</strain>
    </source>
</reference>
<evidence type="ECO:0000256" key="1">
    <source>
        <dbReference type="SAM" id="MobiDB-lite"/>
    </source>
</evidence>